<accession>A0A8H6LT80</accession>
<dbReference type="EMBL" id="JACGCI010000252">
    <property type="protein sequence ID" value="KAF6741399.1"/>
    <property type="molecule type" value="Genomic_DNA"/>
</dbReference>
<dbReference type="Proteomes" id="UP000521943">
    <property type="component" value="Unassembled WGS sequence"/>
</dbReference>
<evidence type="ECO:0000256" key="1">
    <source>
        <dbReference type="SAM" id="MobiDB-lite"/>
    </source>
</evidence>
<dbReference type="AlphaFoldDB" id="A0A8H6LT80"/>
<keyword evidence="4" id="KW-1185">Reference proteome</keyword>
<evidence type="ECO:0000313" key="4">
    <source>
        <dbReference type="Proteomes" id="UP000521943"/>
    </source>
</evidence>
<protein>
    <submittedName>
        <fullName evidence="2">Uncharacterized protein</fullName>
    </submittedName>
</protein>
<feature type="compositionally biased region" description="Acidic residues" evidence="1">
    <location>
        <begin position="195"/>
        <end position="205"/>
    </location>
</feature>
<evidence type="ECO:0000313" key="2">
    <source>
        <dbReference type="EMBL" id="KAF6741394.1"/>
    </source>
</evidence>
<sequence>MSADAYPESTHQRLPYTSTLEYLDDQSADQIAGLSATMHVEATKARARAEKRWRKAEEAAEIAHHRTPLARMAHLLAKMDVCWGVNDEANHKLLKELDDAEEERDEARRKWWTSRQIVLDVNGHLLCLGEKRMQESFYRHIRRVETSFGFSHPYDEDFEPGPSLDSDGDAGGDTGPEDEGRSSSEGYPSDSEAVSSDDDFNDDSGNEGGNEEARESDVVDEVVGDADRRS</sequence>
<feature type="region of interest" description="Disordered" evidence="1">
    <location>
        <begin position="150"/>
        <end position="230"/>
    </location>
</feature>
<proteinExistence type="predicted"/>
<comment type="caution">
    <text evidence="2">The sequence shown here is derived from an EMBL/GenBank/DDBJ whole genome shotgun (WGS) entry which is preliminary data.</text>
</comment>
<organism evidence="2 4">
    <name type="scientific">Ephemerocybe angulata</name>
    <dbReference type="NCBI Taxonomy" id="980116"/>
    <lineage>
        <taxon>Eukaryota</taxon>
        <taxon>Fungi</taxon>
        <taxon>Dikarya</taxon>
        <taxon>Basidiomycota</taxon>
        <taxon>Agaricomycotina</taxon>
        <taxon>Agaricomycetes</taxon>
        <taxon>Agaricomycetidae</taxon>
        <taxon>Agaricales</taxon>
        <taxon>Agaricineae</taxon>
        <taxon>Psathyrellaceae</taxon>
        <taxon>Ephemerocybe</taxon>
    </lineage>
</organism>
<name>A0A8H6LT80_9AGAR</name>
<evidence type="ECO:0000313" key="3">
    <source>
        <dbReference type="EMBL" id="KAF6741399.1"/>
    </source>
</evidence>
<dbReference type="EMBL" id="JACGCI010000252">
    <property type="protein sequence ID" value="KAF6741394.1"/>
    <property type="molecule type" value="Genomic_DNA"/>
</dbReference>
<gene>
    <name evidence="2" type="ORF">DFP72DRAFT_1084104</name>
    <name evidence="3" type="ORF">DFP72DRAFT_1084111</name>
</gene>
<reference evidence="2 4" key="1">
    <citation type="submission" date="2020-07" db="EMBL/GenBank/DDBJ databases">
        <title>Comparative genomics of pyrophilous fungi reveals a link between fire events and developmental genes.</title>
        <authorList>
            <consortium name="DOE Joint Genome Institute"/>
            <person name="Steindorff A.S."/>
            <person name="Carver A."/>
            <person name="Calhoun S."/>
            <person name="Stillman K."/>
            <person name="Liu H."/>
            <person name="Lipzen A."/>
            <person name="Pangilinan J."/>
            <person name="Labutti K."/>
            <person name="Bruns T.D."/>
            <person name="Grigoriev I.V."/>
        </authorList>
    </citation>
    <scope>NUCLEOTIDE SEQUENCE [LARGE SCALE GENOMIC DNA]</scope>
    <source>
        <strain evidence="2 4">CBS 144469</strain>
    </source>
</reference>